<evidence type="ECO:0000313" key="4">
    <source>
        <dbReference type="Proteomes" id="UP001151760"/>
    </source>
</evidence>
<organism evidence="3 4">
    <name type="scientific">Tanacetum coccineum</name>
    <dbReference type="NCBI Taxonomy" id="301880"/>
    <lineage>
        <taxon>Eukaryota</taxon>
        <taxon>Viridiplantae</taxon>
        <taxon>Streptophyta</taxon>
        <taxon>Embryophyta</taxon>
        <taxon>Tracheophyta</taxon>
        <taxon>Spermatophyta</taxon>
        <taxon>Magnoliopsida</taxon>
        <taxon>eudicotyledons</taxon>
        <taxon>Gunneridae</taxon>
        <taxon>Pentapetalae</taxon>
        <taxon>asterids</taxon>
        <taxon>campanulids</taxon>
        <taxon>Asterales</taxon>
        <taxon>Asteraceae</taxon>
        <taxon>Asteroideae</taxon>
        <taxon>Anthemideae</taxon>
        <taxon>Anthemidinae</taxon>
        <taxon>Tanacetum</taxon>
    </lineage>
</organism>
<dbReference type="EMBL" id="BQNB010014571">
    <property type="protein sequence ID" value="GJT29787.1"/>
    <property type="molecule type" value="Genomic_DNA"/>
</dbReference>
<dbReference type="Proteomes" id="UP001151760">
    <property type="component" value="Unassembled WGS sequence"/>
</dbReference>
<evidence type="ECO:0000313" key="3">
    <source>
        <dbReference type="EMBL" id="GJT29787.1"/>
    </source>
</evidence>
<reference evidence="3" key="2">
    <citation type="submission" date="2022-01" db="EMBL/GenBank/DDBJ databases">
        <authorList>
            <person name="Yamashiro T."/>
            <person name="Shiraishi A."/>
            <person name="Satake H."/>
            <person name="Nakayama K."/>
        </authorList>
    </citation>
    <scope>NUCLEOTIDE SEQUENCE</scope>
</reference>
<dbReference type="Pfam" id="PF03732">
    <property type="entry name" value="Retrotrans_gag"/>
    <property type="match status" value="1"/>
</dbReference>
<reference evidence="3" key="1">
    <citation type="journal article" date="2022" name="Int. J. Mol. Sci.">
        <title>Draft Genome of Tanacetum Coccineum: Genomic Comparison of Closely Related Tanacetum-Family Plants.</title>
        <authorList>
            <person name="Yamashiro T."/>
            <person name="Shiraishi A."/>
            <person name="Nakayama K."/>
            <person name="Satake H."/>
        </authorList>
    </citation>
    <scope>NUCLEOTIDE SEQUENCE</scope>
</reference>
<dbReference type="InterPro" id="IPR021109">
    <property type="entry name" value="Peptidase_aspartic_dom_sf"/>
</dbReference>
<proteinExistence type="predicted"/>
<accession>A0ABQ5CTJ5</accession>
<gene>
    <name evidence="3" type="ORF">Tco_0910062</name>
</gene>
<comment type="caution">
    <text evidence="3">The sequence shown here is derived from an EMBL/GenBank/DDBJ whole genome shotgun (WGS) entry which is preliminary data.</text>
</comment>
<dbReference type="CDD" id="cd00303">
    <property type="entry name" value="retropepsin_like"/>
    <property type="match status" value="1"/>
</dbReference>
<evidence type="ECO:0000259" key="2">
    <source>
        <dbReference type="Pfam" id="PF03732"/>
    </source>
</evidence>
<feature type="domain" description="Retrotransposon gag" evidence="2">
    <location>
        <begin position="55"/>
        <end position="145"/>
    </location>
</feature>
<dbReference type="PANTHER" id="PTHR33067">
    <property type="entry name" value="RNA-DIRECTED DNA POLYMERASE-RELATED"/>
    <property type="match status" value="1"/>
</dbReference>
<keyword evidence="4" id="KW-1185">Reference proteome</keyword>
<dbReference type="Gene3D" id="2.40.70.10">
    <property type="entry name" value="Acid Proteases"/>
    <property type="match status" value="1"/>
</dbReference>
<sequence>MGDENPIRTLGDYSKPSHEGYMNTIELPEGNNMVPLRSDIHRWAKTDLMERTHLRLFQFSLRDQASNWLKHLPAGSISTWKDLTTRFLAQFFPPGRTAKLRNDILMFQQHHGESLSEAWTRFKDLLQKVPHHGIDLWLQVQIFYDHVNPITTRTIEQSAGGKLRDLKLKESWAILEDLTLYDNESWNNPRDFAKPVKAIALPQDVPSTSDRRLIELKNQVQRLMEAHLALTQPTHVNRITTPCEICSGPYDTQNCMENPEQAFVEYASSLFSARSYPIIDPQCSSHPSTSINAIKAHFNDEIIKPQQLEEPEPTLEDEFKDLNLNLPVLEVLAHALIYNAILDKYVESLELGKNRSTFVQGETPAKMGVPELFTLPCRLWDSKTFDTLADLGSCVNIILLYLFKKLNIELLEETDHIFGLADETKSYPIGIVKDVEVHIGKLKLLNDFYVLDMKKDPETPLLVGRGFLATANAVIDCRIAKIAVGEGITRSVFGVKGVDLGEEEALYWTTLGKRESYKPRPSSDGIGAKPPYYARKDFLDCHLPGEWEISRDIELNPFKDTLVFRRMVEFLGAIPINLKCNMWESENLIEKPINGDKPPKDGDGAWHAKIRLIDPDGEEFTKNLQSIPTTRKLSKRENRGDGVTINTRHRHPDTCDEVTPTPTASNAQVIFDEEKLGTENMLVEVGKFTFPVDFVILEMEEDTLLFKRWIPHVSSIGIFFMLSMKSDNRLDALLKNESLVKILHSIKGTLLEKEIFAKFDEFMEMTADENSDSESDTEESPFKKITINIDHKIKTSLEEPPTNLELKPLPDNLEYVFLEEPSFLPVIISS</sequence>
<dbReference type="PANTHER" id="PTHR33067:SF9">
    <property type="entry name" value="RNA-DIRECTED DNA POLYMERASE"/>
    <property type="match status" value="1"/>
</dbReference>
<evidence type="ECO:0000256" key="1">
    <source>
        <dbReference type="SAM" id="MobiDB-lite"/>
    </source>
</evidence>
<feature type="region of interest" description="Disordered" evidence="1">
    <location>
        <begin position="627"/>
        <end position="661"/>
    </location>
</feature>
<protein>
    <submittedName>
        <fullName evidence="3">MAK10-like protein</fullName>
    </submittedName>
</protein>
<name>A0ABQ5CTJ5_9ASTR</name>
<dbReference type="InterPro" id="IPR005162">
    <property type="entry name" value="Retrotrans_gag_dom"/>
</dbReference>